<dbReference type="Proteomes" id="UP001199355">
    <property type="component" value="Unassembled WGS sequence"/>
</dbReference>
<feature type="transmembrane region" description="Helical" evidence="1">
    <location>
        <begin position="369"/>
        <end position="387"/>
    </location>
</feature>
<dbReference type="RefSeq" id="WP_308727504.1">
    <property type="nucleotide sequence ID" value="NZ_JAJEQF010000001.1"/>
</dbReference>
<reference evidence="2 3" key="1">
    <citation type="submission" date="2021-10" db="EMBL/GenBank/DDBJ databases">
        <title>Anaerobic single-cell dispensing facilitates the cultivation of human gut bacteria.</title>
        <authorList>
            <person name="Afrizal A."/>
        </authorList>
    </citation>
    <scope>NUCLEOTIDE SEQUENCE [LARGE SCALE GENOMIC DNA]</scope>
    <source>
        <strain evidence="2 3">CLA-AA-H244</strain>
    </source>
</reference>
<feature type="transmembrane region" description="Helical" evidence="1">
    <location>
        <begin position="20"/>
        <end position="44"/>
    </location>
</feature>
<evidence type="ECO:0000256" key="1">
    <source>
        <dbReference type="SAM" id="Phobius"/>
    </source>
</evidence>
<feature type="transmembrane region" description="Helical" evidence="1">
    <location>
        <begin position="310"/>
        <end position="330"/>
    </location>
</feature>
<evidence type="ECO:0000313" key="2">
    <source>
        <dbReference type="EMBL" id="MCC2166330.1"/>
    </source>
</evidence>
<feature type="transmembrane region" description="Helical" evidence="1">
    <location>
        <begin position="120"/>
        <end position="141"/>
    </location>
</feature>
<proteinExistence type="predicted"/>
<feature type="transmembrane region" description="Helical" evidence="1">
    <location>
        <begin position="80"/>
        <end position="100"/>
    </location>
</feature>
<keyword evidence="1" id="KW-0812">Transmembrane</keyword>
<evidence type="ECO:0000313" key="3">
    <source>
        <dbReference type="Proteomes" id="UP001199355"/>
    </source>
</evidence>
<dbReference type="AlphaFoldDB" id="A0AAE3AT33"/>
<accession>A0AAE3AT33</accession>
<sequence>MILKKSYWAKWLENNRRRSWTFLLCLVMALFCGPLYLMVVLTGLQNNYANDSVYNAAQAAESLRELIQSRITDVIGFSSIHVLFAAFFAILFAVQGFCWLYSRRKTDLYFSVPESLKKRYMLICGNGILVYSFSTLTALLLDWIIGAAFHGMTGILAAQSLLAWFVEQLAFIAMYQVALVAVMLTGNILTALLGCAVLFSYELAVRFLIDELKTMFFASYCSADARQWMQKSYLTPFAGFWDLLSHIWYRDEGRLCSYKNAGGWCRAVGVECILLLACAAAAGLFAFWLYRRRKTESYEHAIAFAPLKGILEAAMAVPFGIAVGMIISRVAANKGLFLFGGCIVGVLVGHVVIRLIYRCELKTILDGKLAGIFSIAAAVLILAGFQFDWAGYDRWIPEKGNIAAVSVTMEDDYTAFGYYQGESFGSDDIMYEAFDDRMLRRMNSTEEKTIDAAIRMQKRWQDAGMPGSFREEEAQTEISAEEINPKEEKRYVRWVVCYTMESGRKVYRRFLADSNENRSEIDTVMRDASYQRERYQLNDPDFLANVGKMKVSYYNGVTESFYTGDKQTLLKTLQEEMKKYDYSLISSELPNGRLTFAMADPEEKDASMMTTWTYPVYGSYLALNDLLVQDGAEVYARAGHQSADDIESIKVDYYYYDDDSEEENSDSFFEPGEISDQEIQVTLSDPEDIEKMLDAIYPVELSWISGEEFGVYNWDYRIDVTVVPKESSYSNPDEQVRILKSQEPSLLAERIRQAAVRD</sequence>
<keyword evidence="1" id="KW-0472">Membrane</keyword>
<feature type="transmembrane region" description="Helical" evidence="1">
    <location>
        <begin position="178"/>
        <end position="201"/>
    </location>
</feature>
<keyword evidence="1" id="KW-1133">Transmembrane helix</keyword>
<keyword evidence="3" id="KW-1185">Reference proteome</keyword>
<protein>
    <submittedName>
        <fullName evidence="2">DUF6449 domain-containing protein</fullName>
    </submittedName>
</protein>
<feature type="transmembrane region" description="Helical" evidence="1">
    <location>
        <begin position="336"/>
        <end position="357"/>
    </location>
</feature>
<dbReference type="EMBL" id="JAJEQF010000001">
    <property type="protein sequence ID" value="MCC2166330.1"/>
    <property type="molecule type" value="Genomic_DNA"/>
</dbReference>
<organism evidence="2 3">
    <name type="scientific">Gallintestinimicrobium propionicum</name>
    <dbReference type="NCBI Taxonomy" id="2981770"/>
    <lineage>
        <taxon>Bacteria</taxon>
        <taxon>Bacillati</taxon>
        <taxon>Bacillota</taxon>
        <taxon>Clostridia</taxon>
        <taxon>Lachnospirales</taxon>
        <taxon>Lachnospiraceae</taxon>
        <taxon>Gallintestinimicrobium</taxon>
    </lineage>
</organism>
<name>A0AAE3AT33_9FIRM</name>
<gene>
    <name evidence="2" type="ORF">LKD45_01230</name>
</gene>
<comment type="caution">
    <text evidence="2">The sequence shown here is derived from an EMBL/GenBank/DDBJ whole genome shotgun (WGS) entry which is preliminary data.</text>
</comment>
<feature type="transmembrane region" description="Helical" evidence="1">
    <location>
        <begin position="267"/>
        <end position="290"/>
    </location>
</feature>